<keyword evidence="2" id="KW-0813">Transport</keyword>
<keyword evidence="5 7" id="KW-0472">Membrane</keyword>
<dbReference type="VEuPathDB" id="TriTrypDB:LDHU3_35.3610"/>
<organism evidence="8">
    <name type="scientific">Leishmania donovani</name>
    <dbReference type="NCBI Taxonomy" id="5661"/>
    <lineage>
        <taxon>Eukaryota</taxon>
        <taxon>Discoba</taxon>
        <taxon>Euglenozoa</taxon>
        <taxon>Kinetoplastea</taxon>
        <taxon>Metakinetoplastina</taxon>
        <taxon>Trypanosomatida</taxon>
        <taxon>Trypanosomatidae</taxon>
        <taxon>Leishmaniinae</taxon>
        <taxon>Leishmania</taxon>
    </lineage>
</organism>
<dbReference type="PANTHER" id="PTHR23504:SF15">
    <property type="entry name" value="MAJOR FACILITATOR SUPERFAMILY (MFS) PROFILE DOMAIN-CONTAINING PROTEIN"/>
    <property type="match status" value="1"/>
</dbReference>
<feature type="transmembrane region" description="Helical" evidence="7">
    <location>
        <begin position="705"/>
        <end position="724"/>
    </location>
</feature>
<dbReference type="Proteomes" id="UP000318447">
    <property type="component" value="Unassembled WGS sequence"/>
</dbReference>
<keyword evidence="4 7" id="KW-1133">Transmembrane helix</keyword>
<evidence type="ECO:0000256" key="6">
    <source>
        <dbReference type="SAM" id="MobiDB-lite"/>
    </source>
</evidence>
<evidence type="ECO:0000256" key="2">
    <source>
        <dbReference type="ARBA" id="ARBA00022448"/>
    </source>
</evidence>
<dbReference type="Gene3D" id="1.20.1250.20">
    <property type="entry name" value="MFS general substrate transporter like domains"/>
    <property type="match status" value="1"/>
</dbReference>
<dbReference type="AlphaFoldDB" id="A0A504X690"/>
<comment type="subcellular location">
    <subcellularLocation>
        <location evidence="1">Membrane</location>
        <topology evidence="1">Multi-pass membrane protein</topology>
    </subcellularLocation>
</comment>
<feature type="region of interest" description="Disordered" evidence="6">
    <location>
        <begin position="876"/>
        <end position="914"/>
    </location>
</feature>
<accession>A0A504X690</accession>
<sequence length="964" mass="103485">MAICAASTFTDFLSDCADVVCADHFLVRHFLSTIAPGGGKAGKPRPLFSHVFAGGDTASPLTCGAVNLTPWVFSASTLASETVLIADGFRLHESAPRAPASNSSTPTSRMAPKYQWRLTTLIALVAAIFVALCIDAALLCRALPKWRHLRQQARETACREQPHAPGPATVKGVRVERRLERLLPPPAQGGIRTAAGCRKCEHGVQAPWGTAGTVYHTQAQHPAPVCIPTGRADEAQTPEAWREHRRALQTPTRRVAAPDHGIARLAAALGAGARHAGRASEGPAPRLARLLLELVRPQDAAGDPAWIEACAPAEARLAHEARGSISRQRAGSGDSHDHVEDTPLPWGQLFILCVVLLTESVCWSVLIPFVPSFIAYIKGWDIDSSGYASGFPVSLFMLGQVLSGKIWGAFSNKVGPKTMISELTDTTNRAKGLALVSLTWGVGTLFGPAIGGFLYNPASSPKLAFLHVSPTSFMGRHPAFLPGAVVATYNLFAVVISVVFLRESNKSARPLREVLPHSVVKILGPVLRLVQPRLPCNKATEVTVIYADDHTEPNGAGPEKSPSAAARPVGTCGPEPHTHFGFKEAFLNPLLRRVCFISMLICTSDMMFTEIFPLWMAAESRNGGLQLSPYQMAILLLVNGAPTVLANIVFASVIKYSGGPIRFWIASQLIYAFFTAVVPTATAFGTTSRFWFTMAMGMLRKVVESWNFALIMLFVSLTAPQGKVAIMFGIQQSTGCVVRCAVPFIFAPLFAWSISAPRPFPFNHYLVFLLSVIPLAIGAYLAAFVYIPSDDGGDGVDVEEHGSSSDMEGDSGGERRSGADSGRGSVRSRYSFFGSVTGDVQERESLLYSSFATAAIATAINPISGVVQNTIFTLSEGSPLQRPGEHGAVTAGRSLHESEDSRENSSQEGDEVDDNAEYATLVDEMEVMQPLISDGMLEHEDVRVVQVNELLEDEELPPSVSPSA</sequence>
<evidence type="ECO:0000256" key="5">
    <source>
        <dbReference type="ARBA" id="ARBA00023136"/>
    </source>
</evidence>
<feature type="transmembrane region" description="Helical" evidence="7">
    <location>
        <begin position="349"/>
        <end position="377"/>
    </location>
</feature>
<feature type="transmembrane region" description="Helical" evidence="7">
    <location>
        <begin position="479"/>
        <end position="501"/>
    </location>
</feature>
<proteinExistence type="predicted"/>
<feature type="transmembrane region" description="Helical" evidence="7">
    <location>
        <begin position="432"/>
        <end position="455"/>
    </location>
</feature>
<dbReference type="SUPFAM" id="SSF103473">
    <property type="entry name" value="MFS general substrate transporter"/>
    <property type="match status" value="1"/>
</dbReference>
<dbReference type="VEuPathDB" id="TriTrypDB:LdCL_350033200"/>
<feature type="transmembrane region" description="Helical" evidence="7">
    <location>
        <begin position="630"/>
        <end position="651"/>
    </location>
</feature>
<keyword evidence="3 7" id="KW-0812">Transmembrane</keyword>
<feature type="transmembrane region" description="Helical" evidence="7">
    <location>
        <begin position="766"/>
        <end position="787"/>
    </location>
</feature>
<evidence type="ECO:0000313" key="8">
    <source>
        <dbReference type="EMBL" id="TPP44546.1"/>
    </source>
</evidence>
<reference evidence="8" key="1">
    <citation type="submission" date="2019-02" db="EMBL/GenBank/DDBJ databases">
        <title>FDA dAtabase for Regulatory Grade micrObial Sequences (FDA-ARGOS): Supporting development and validation of Infectious Disease Dx tests.</title>
        <authorList>
            <person name="Duncan R."/>
            <person name="Fisher C."/>
            <person name="Tallon L.J."/>
            <person name="Sadzewicz L."/>
            <person name="Sengamalay N."/>
            <person name="Ott S."/>
            <person name="Godinez A."/>
            <person name="Nagaraj S."/>
            <person name="Nadendla S."/>
            <person name="Sichtig H."/>
        </authorList>
    </citation>
    <scope>NUCLEOTIDE SEQUENCE</scope>
    <source>
        <strain evidence="8">FDAARGOS_361</strain>
    </source>
</reference>
<gene>
    <name evidence="8" type="ORF">CGC21_6895</name>
</gene>
<feature type="transmembrane region" description="Helical" evidence="7">
    <location>
        <begin position="118"/>
        <end position="140"/>
    </location>
</feature>
<comment type="caution">
    <text evidence="8">The sequence shown here is derived from an EMBL/GenBank/DDBJ whole genome shotgun (WGS) entry which is preliminary data.</text>
</comment>
<dbReference type="CDD" id="cd17330">
    <property type="entry name" value="MFS_SLC46_TetA_like"/>
    <property type="match status" value="1"/>
</dbReference>
<evidence type="ECO:0000256" key="7">
    <source>
        <dbReference type="SAM" id="Phobius"/>
    </source>
</evidence>
<feature type="compositionally biased region" description="Basic and acidic residues" evidence="6">
    <location>
        <begin position="894"/>
        <end position="905"/>
    </location>
</feature>
<dbReference type="InterPro" id="IPR036259">
    <property type="entry name" value="MFS_trans_sf"/>
</dbReference>
<evidence type="ECO:0000256" key="1">
    <source>
        <dbReference type="ARBA" id="ARBA00004141"/>
    </source>
</evidence>
<feature type="transmembrane region" description="Helical" evidence="7">
    <location>
        <begin position="389"/>
        <end position="411"/>
    </location>
</feature>
<evidence type="ECO:0000256" key="3">
    <source>
        <dbReference type="ARBA" id="ARBA00022692"/>
    </source>
</evidence>
<feature type="transmembrane region" description="Helical" evidence="7">
    <location>
        <begin position="594"/>
        <end position="618"/>
    </location>
</feature>
<feature type="transmembrane region" description="Helical" evidence="7">
    <location>
        <begin position="736"/>
        <end position="754"/>
    </location>
</feature>
<dbReference type="PANTHER" id="PTHR23504">
    <property type="entry name" value="MAJOR FACILITATOR SUPERFAMILY DOMAIN-CONTAINING PROTEIN 10"/>
    <property type="match status" value="1"/>
</dbReference>
<name>A0A504X690_LEIDO</name>
<dbReference type="EMBL" id="RHLC01000003">
    <property type="protein sequence ID" value="TPP44546.1"/>
    <property type="molecule type" value="Genomic_DNA"/>
</dbReference>
<feature type="transmembrane region" description="Helical" evidence="7">
    <location>
        <begin position="663"/>
        <end position="685"/>
    </location>
</feature>
<feature type="region of interest" description="Disordered" evidence="6">
    <location>
        <begin position="796"/>
        <end position="824"/>
    </location>
</feature>
<dbReference type="VEuPathDB" id="TriTrypDB:LdBPK_352830.1"/>
<protein>
    <submittedName>
        <fullName evidence="8">Putative integral membrane protein</fullName>
    </submittedName>
</protein>
<dbReference type="GO" id="GO:0016020">
    <property type="term" value="C:membrane"/>
    <property type="evidence" value="ECO:0007669"/>
    <property type="project" value="UniProtKB-SubCell"/>
</dbReference>
<feature type="region of interest" description="Disordered" evidence="6">
    <location>
        <begin position="550"/>
        <end position="570"/>
    </location>
</feature>
<evidence type="ECO:0000256" key="4">
    <source>
        <dbReference type="ARBA" id="ARBA00022989"/>
    </source>
</evidence>